<reference evidence="6 7" key="1">
    <citation type="submission" date="2015-07" db="EMBL/GenBank/DDBJ databases">
        <authorList>
            <person name="Noorani M."/>
        </authorList>
    </citation>
    <scope>NUCLEOTIDE SEQUENCE [LARGE SCALE GENOMIC DNA]</scope>
    <source>
        <strain evidence="6 7">CECT 7802</strain>
    </source>
</reference>
<keyword evidence="1 6" id="KW-0560">Oxidoreductase</keyword>
<dbReference type="SUPFAM" id="SSF51735">
    <property type="entry name" value="NAD(P)-binding Rossmann-fold domains"/>
    <property type="match status" value="1"/>
</dbReference>
<dbReference type="InterPro" id="IPR006115">
    <property type="entry name" value="6PGDH_NADP-bd"/>
</dbReference>
<keyword evidence="2" id="KW-0520">NAD</keyword>
<name>A0A0M6YFD8_9RHOB</name>
<dbReference type="Pfam" id="PF14833">
    <property type="entry name" value="NAD_binding_11"/>
    <property type="match status" value="1"/>
</dbReference>
<dbReference type="Gene3D" id="1.10.1040.10">
    <property type="entry name" value="N-(1-d-carboxylethyl)-l-norvaline Dehydrogenase, domain 2"/>
    <property type="match status" value="1"/>
</dbReference>
<dbReference type="SUPFAM" id="SSF48179">
    <property type="entry name" value="6-phosphogluconate dehydrogenase C-terminal domain-like"/>
    <property type="match status" value="1"/>
</dbReference>
<feature type="domain" description="3-hydroxyisobutyrate dehydrogenase-like NAD-binding" evidence="5">
    <location>
        <begin position="163"/>
        <end position="275"/>
    </location>
</feature>
<accession>A0A0M6YFD8</accession>
<evidence type="ECO:0000259" key="5">
    <source>
        <dbReference type="Pfam" id="PF14833"/>
    </source>
</evidence>
<evidence type="ECO:0000259" key="4">
    <source>
        <dbReference type="Pfam" id="PF03446"/>
    </source>
</evidence>
<dbReference type="Gene3D" id="3.40.50.720">
    <property type="entry name" value="NAD(P)-binding Rossmann-like Domain"/>
    <property type="match status" value="1"/>
</dbReference>
<keyword evidence="7" id="KW-1185">Reference proteome</keyword>
<evidence type="ECO:0000256" key="1">
    <source>
        <dbReference type="ARBA" id="ARBA00023002"/>
    </source>
</evidence>
<feature type="domain" description="6-phosphogluconate dehydrogenase NADP-binding" evidence="4">
    <location>
        <begin position="3"/>
        <end position="160"/>
    </location>
</feature>
<dbReference type="InterPro" id="IPR013328">
    <property type="entry name" value="6PGD_dom2"/>
</dbReference>
<dbReference type="PANTHER" id="PTHR43060">
    <property type="entry name" value="3-HYDROXYISOBUTYRATE DEHYDROGENASE-LIKE 1, MITOCHONDRIAL-RELATED"/>
    <property type="match status" value="1"/>
</dbReference>
<evidence type="ECO:0000256" key="3">
    <source>
        <dbReference type="PIRSR" id="PIRSR000103-1"/>
    </source>
</evidence>
<dbReference type="GO" id="GO:0008679">
    <property type="term" value="F:2-hydroxy-3-oxopropionate reductase activity"/>
    <property type="evidence" value="ECO:0007669"/>
    <property type="project" value="UniProtKB-EC"/>
</dbReference>
<dbReference type="EC" id="1.1.1.60" evidence="6"/>
<dbReference type="InterPro" id="IPR008927">
    <property type="entry name" value="6-PGluconate_DH-like_C_sf"/>
</dbReference>
<sequence length="294" mass="30256">MEKIGFVGVGLMGHGMAASLMQAGYPMCVIAHKNRGPVEDLVSKGATEADDLDALAKASDVVHICAPGSPQVEGIVATLIANMAPGGVIVDCSTSNPVSTEMLAARVEAAGLHWVDAPLGGTPAQAATGELAAMVGAREDVFARAAPVIGAWAKTIVRVGGPGAGHKMKLLNNFLAMGYGALYAEALALAEKSGVGTAMFDSVIRGSRMDCGFYQTFMGYAVEGNREAHKFTLTNALKDMAYLSAMADGSGVMNPVQSAVKNSYAMAVNTGGDGSEDYVPHLVDFVAKANGIDR</sequence>
<protein>
    <submittedName>
        <fullName evidence="6">2-hydroxy-3-oxopropionate reductase</fullName>
        <ecNumber evidence="6">1.1.1.60</ecNumber>
    </submittedName>
</protein>
<dbReference type="PIRSF" id="PIRSF000103">
    <property type="entry name" value="HIBADH"/>
    <property type="match status" value="1"/>
</dbReference>
<dbReference type="STRING" id="420998.JDO7802_00387"/>
<feature type="active site" evidence="3">
    <location>
        <position position="169"/>
    </location>
</feature>
<dbReference type="InterPro" id="IPR015815">
    <property type="entry name" value="HIBADH-related"/>
</dbReference>
<dbReference type="Pfam" id="PF03446">
    <property type="entry name" value="NAD_binding_2"/>
    <property type="match status" value="1"/>
</dbReference>
<gene>
    <name evidence="6" type="primary">garR_1</name>
    <name evidence="6" type="ORF">JDO7802_00387</name>
</gene>
<organism evidence="6 7">
    <name type="scientific">Jannaschia donghaensis</name>
    <dbReference type="NCBI Taxonomy" id="420998"/>
    <lineage>
        <taxon>Bacteria</taxon>
        <taxon>Pseudomonadati</taxon>
        <taxon>Pseudomonadota</taxon>
        <taxon>Alphaproteobacteria</taxon>
        <taxon>Rhodobacterales</taxon>
        <taxon>Roseobacteraceae</taxon>
        <taxon>Jannaschia</taxon>
    </lineage>
</organism>
<dbReference type="AlphaFoldDB" id="A0A0M6YFD8"/>
<dbReference type="InterPro" id="IPR029154">
    <property type="entry name" value="HIBADH-like_NADP-bd"/>
</dbReference>
<dbReference type="PANTHER" id="PTHR43060:SF15">
    <property type="entry name" value="3-HYDROXYISOBUTYRATE DEHYDROGENASE-LIKE 1, MITOCHONDRIAL-RELATED"/>
    <property type="match status" value="1"/>
</dbReference>
<proteinExistence type="predicted"/>
<evidence type="ECO:0000313" key="6">
    <source>
        <dbReference type="EMBL" id="CTQ48385.1"/>
    </source>
</evidence>
<dbReference type="OrthoDB" id="9812907at2"/>
<dbReference type="InterPro" id="IPR036291">
    <property type="entry name" value="NAD(P)-bd_dom_sf"/>
</dbReference>
<dbReference type="GO" id="GO:0051287">
    <property type="term" value="F:NAD binding"/>
    <property type="evidence" value="ECO:0007669"/>
    <property type="project" value="InterPro"/>
</dbReference>
<dbReference type="RefSeq" id="WP_083480967.1">
    <property type="nucleotide sequence ID" value="NZ_CXSU01000005.1"/>
</dbReference>
<dbReference type="GO" id="GO:0050661">
    <property type="term" value="F:NADP binding"/>
    <property type="evidence" value="ECO:0007669"/>
    <property type="project" value="InterPro"/>
</dbReference>
<dbReference type="EMBL" id="CXSU01000005">
    <property type="protein sequence ID" value="CTQ48385.1"/>
    <property type="molecule type" value="Genomic_DNA"/>
</dbReference>
<evidence type="ECO:0000256" key="2">
    <source>
        <dbReference type="ARBA" id="ARBA00023027"/>
    </source>
</evidence>
<evidence type="ECO:0000313" key="7">
    <source>
        <dbReference type="Proteomes" id="UP000049222"/>
    </source>
</evidence>
<dbReference type="Proteomes" id="UP000049222">
    <property type="component" value="Unassembled WGS sequence"/>
</dbReference>